<comment type="caution">
    <text evidence="2">The sequence shown here is derived from an EMBL/GenBank/DDBJ whole genome shotgun (WGS) entry which is preliminary data.</text>
</comment>
<dbReference type="Proteomes" id="UP000639859">
    <property type="component" value="Unassembled WGS sequence"/>
</dbReference>
<sequence length="299" mass="31227">MRALRGLVFTAVLALGACQRTGEASVAPGETVPVAAENLIFCELVGQKLSREDCDNAGLVESKVKAGVGAFNVPLTMLRGRTVKIQLAIGEKTDPPPSQPSETTTNASAVDNSVAPPPEGAPETPQPAPSPPPPPPPPETPSDVVRENEGTVIDYHPVMGRRMAADLTGTGFKIEPLSERVQTVSSRGLTTWEWAVTPTSGGSQSLTMKTAVVFTTSDDKELALATTTRSKTVAIRVNALQYIWDVIVQAPTWLKAIGALLAALGGVFTAWRAMIGAARGQEDKSDGDRGDAPAPPAGS</sequence>
<feature type="compositionally biased region" description="Basic and acidic residues" evidence="1">
    <location>
        <begin position="280"/>
        <end position="291"/>
    </location>
</feature>
<evidence type="ECO:0008006" key="4">
    <source>
        <dbReference type="Google" id="ProtNLM"/>
    </source>
</evidence>
<evidence type="ECO:0000313" key="3">
    <source>
        <dbReference type="Proteomes" id="UP000639859"/>
    </source>
</evidence>
<evidence type="ECO:0000313" key="2">
    <source>
        <dbReference type="EMBL" id="MBI1685780.1"/>
    </source>
</evidence>
<dbReference type="PROSITE" id="PS51257">
    <property type="entry name" value="PROKAR_LIPOPROTEIN"/>
    <property type="match status" value="1"/>
</dbReference>
<gene>
    <name evidence="2" type="ORF">I4Q42_19095</name>
</gene>
<proteinExistence type="predicted"/>
<keyword evidence="3" id="KW-1185">Reference proteome</keyword>
<accession>A0ABS0T1N4</accession>
<feature type="region of interest" description="Disordered" evidence="1">
    <location>
        <begin position="90"/>
        <end position="145"/>
    </location>
</feature>
<reference evidence="2 3" key="1">
    <citation type="submission" date="2020-11" db="EMBL/GenBank/DDBJ databases">
        <title>genome sequence of strain KACC 18849.</title>
        <authorList>
            <person name="Gao J."/>
            <person name="Zhang X."/>
        </authorList>
    </citation>
    <scope>NUCLEOTIDE SEQUENCE [LARGE SCALE GENOMIC DNA]</scope>
    <source>
        <strain evidence="2 3">KACC 18849</strain>
    </source>
</reference>
<dbReference type="RefSeq" id="WP_198577676.1">
    <property type="nucleotide sequence ID" value="NZ_JADWOX010000015.1"/>
</dbReference>
<dbReference type="EMBL" id="JADWOX010000015">
    <property type="protein sequence ID" value="MBI1685780.1"/>
    <property type="molecule type" value="Genomic_DNA"/>
</dbReference>
<feature type="region of interest" description="Disordered" evidence="1">
    <location>
        <begin position="279"/>
        <end position="299"/>
    </location>
</feature>
<name>A0ABS0T1N4_9CAUL</name>
<feature type="compositionally biased region" description="Pro residues" evidence="1">
    <location>
        <begin position="115"/>
        <end position="140"/>
    </location>
</feature>
<protein>
    <recommendedName>
        <fullName evidence="4">DUF3153 domain-containing protein</fullName>
    </recommendedName>
</protein>
<feature type="compositionally biased region" description="Polar residues" evidence="1">
    <location>
        <begin position="100"/>
        <end position="111"/>
    </location>
</feature>
<evidence type="ECO:0000256" key="1">
    <source>
        <dbReference type="SAM" id="MobiDB-lite"/>
    </source>
</evidence>
<organism evidence="2 3">
    <name type="scientific">Caulobacter hibisci</name>
    <dbReference type="NCBI Taxonomy" id="2035993"/>
    <lineage>
        <taxon>Bacteria</taxon>
        <taxon>Pseudomonadati</taxon>
        <taxon>Pseudomonadota</taxon>
        <taxon>Alphaproteobacteria</taxon>
        <taxon>Caulobacterales</taxon>
        <taxon>Caulobacteraceae</taxon>
        <taxon>Caulobacter</taxon>
    </lineage>
</organism>